<dbReference type="PRINTS" id="PR00171">
    <property type="entry name" value="SUGRTRNSPORT"/>
</dbReference>
<evidence type="ECO:0000259" key="10">
    <source>
        <dbReference type="PROSITE" id="PS50850"/>
    </source>
</evidence>
<organism evidence="11 12">
    <name type="scientific">Myxozyma melibiosi</name>
    <dbReference type="NCBI Taxonomy" id="54550"/>
    <lineage>
        <taxon>Eukaryota</taxon>
        <taxon>Fungi</taxon>
        <taxon>Dikarya</taxon>
        <taxon>Ascomycota</taxon>
        <taxon>Saccharomycotina</taxon>
        <taxon>Lipomycetes</taxon>
        <taxon>Lipomycetales</taxon>
        <taxon>Lipomycetaceae</taxon>
        <taxon>Myxozyma</taxon>
    </lineage>
</organism>
<evidence type="ECO:0000256" key="2">
    <source>
        <dbReference type="ARBA" id="ARBA00010992"/>
    </source>
</evidence>
<dbReference type="SUPFAM" id="SSF103473">
    <property type="entry name" value="MFS general substrate transporter"/>
    <property type="match status" value="1"/>
</dbReference>
<dbReference type="Gene3D" id="1.20.1250.20">
    <property type="entry name" value="MFS general substrate transporter like domains"/>
    <property type="match status" value="1"/>
</dbReference>
<gene>
    <name evidence="11" type="ORF">BZA70DRAFT_27261</name>
</gene>
<feature type="region of interest" description="Disordered" evidence="8">
    <location>
        <begin position="542"/>
        <end position="568"/>
    </location>
</feature>
<protein>
    <submittedName>
        <fullName evidence="11">Transporter</fullName>
    </submittedName>
</protein>
<feature type="transmembrane region" description="Helical" evidence="9">
    <location>
        <begin position="403"/>
        <end position="425"/>
    </location>
</feature>
<dbReference type="InterPro" id="IPR005828">
    <property type="entry name" value="MFS_sugar_transport-like"/>
</dbReference>
<dbReference type="NCBIfam" id="TIGR00879">
    <property type="entry name" value="SP"/>
    <property type="match status" value="1"/>
</dbReference>
<feature type="compositionally biased region" description="Basic and acidic residues" evidence="8">
    <location>
        <begin position="547"/>
        <end position="558"/>
    </location>
</feature>
<dbReference type="RefSeq" id="XP_064770866.1">
    <property type="nucleotide sequence ID" value="XM_064911688.1"/>
</dbReference>
<evidence type="ECO:0000256" key="6">
    <source>
        <dbReference type="ARBA" id="ARBA00023136"/>
    </source>
</evidence>
<dbReference type="InterPro" id="IPR003663">
    <property type="entry name" value="Sugar/inositol_transpt"/>
</dbReference>
<feature type="transmembrane region" description="Helical" evidence="9">
    <location>
        <begin position="172"/>
        <end position="193"/>
    </location>
</feature>
<keyword evidence="12" id="KW-1185">Reference proteome</keyword>
<dbReference type="PANTHER" id="PTHR48022:SF59">
    <property type="entry name" value="MAJOR FACILITATOR SUPERFAMILY (MFS) PROFILE DOMAIN-CONTAINING PROTEIN"/>
    <property type="match status" value="1"/>
</dbReference>
<keyword evidence="4 9" id="KW-0812">Transmembrane</keyword>
<dbReference type="InterPro" id="IPR020846">
    <property type="entry name" value="MFS_dom"/>
</dbReference>
<keyword evidence="6 9" id="KW-0472">Membrane</keyword>
<evidence type="ECO:0000256" key="4">
    <source>
        <dbReference type="ARBA" id="ARBA00022692"/>
    </source>
</evidence>
<feature type="transmembrane region" description="Helical" evidence="9">
    <location>
        <begin position="341"/>
        <end position="359"/>
    </location>
</feature>
<evidence type="ECO:0000256" key="1">
    <source>
        <dbReference type="ARBA" id="ARBA00004141"/>
    </source>
</evidence>
<name>A0ABR1FDA9_9ASCO</name>
<comment type="caution">
    <text evidence="11">The sequence shown here is derived from an EMBL/GenBank/DDBJ whole genome shotgun (WGS) entry which is preliminary data.</text>
</comment>
<reference evidence="11 12" key="1">
    <citation type="submission" date="2024-03" db="EMBL/GenBank/DDBJ databases">
        <title>Genome-scale model development and genomic sequencing of the oleaginous clade Lipomyces.</title>
        <authorList>
            <consortium name="Lawrence Berkeley National Laboratory"/>
            <person name="Czajka J.J."/>
            <person name="Han Y."/>
            <person name="Kim J."/>
            <person name="Mondo S.J."/>
            <person name="Hofstad B.A."/>
            <person name="Robles A."/>
            <person name="Haridas S."/>
            <person name="Riley R."/>
            <person name="LaButti K."/>
            <person name="Pangilinan J."/>
            <person name="Andreopoulos W."/>
            <person name="Lipzen A."/>
            <person name="Yan J."/>
            <person name="Wang M."/>
            <person name="Ng V."/>
            <person name="Grigoriev I.V."/>
            <person name="Spatafora J.W."/>
            <person name="Magnuson J.K."/>
            <person name="Baker S.E."/>
            <person name="Pomraning K.R."/>
        </authorList>
    </citation>
    <scope>NUCLEOTIDE SEQUENCE [LARGE SCALE GENOMIC DNA]</scope>
    <source>
        <strain evidence="11 12">Phaff 52-87</strain>
    </source>
</reference>
<evidence type="ECO:0000256" key="9">
    <source>
        <dbReference type="SAM" id="Phobius"/>
    </source>
</evidence>
<dbReference type="InterPro" id="IPR050360">
    <property type="entry name" value="MFS_Sugar_Transporters"/>
</dbReference>
<feature type="transmembrane region" description="Helical" evidence="9">
    <location>
        <begin position="466"/>
        <end position="487"/>
    </location>
</feature>
<feature type="transmembrane region" description="Helical" evidence="9">
    <location>
        <begin position="142"/>
        <end position="160"/>
    </location>
</feature>
<feature type="transmembrane region" description="Helical" evidence="9">
    <location>
        <begin position="303"/>
        <end position="321"/>
    </location>
</feature>
<proteinExistence type="inferred from homology"/>
<evidence type="ECO:0000313" key="12">
    <source>
        <dbReference type="Proteomes" id="UP001498771"/>
    </source>
</evidence>
<keyword evidence="5 9" id="KW-1133">Transmembrane helix</keyword>
<evidence type="ECO:0000313" key="11">
    <source>
        <dbReference type="EMBL" id="KAK7207833.1"/>
    </source>
</evidence>
<comment type="subcellular location">
    <subcellularLocation>
        <location evidence="1">Membrane</location>
        <topology evidence="1">Multi-pass membrane protein</topology>
    </subcellularLocation>
</comment>
<dbReference type="Proteomes" id="UP001498771">
    <property type="component" value="Unassembled WGS sequence"/>
</dbReference>
<feature type="transmembrane region" description="Helical" evidence="9">
    <location>
        <begin position="437"/>
        <end position="454"/>
    </location>
</feature>
<dbReference type="PROSITE" id="PS50850">
    <property type="entry name" value="MFS"/>
    <property type="match status" value="1"/>
</dbReference>
<feature type="transmembrane region" description="Helical" evidence="9">
    <location>
        <begin position="115"/>
        <end position="136"/>
    </location>
</feature>
<evidence type="ECO:0000256" key="8">
    <source>
        <dbReference type="SAM" id="MobiDB-lite"/>
    </source>
</evidence>
<dbReference type="InterPro" id="IPR036259">
    <property type="entry name" value="MFS_trans_sf"/>
</dbReference>
<sequence>MGSKESIRKGTVWTRSPFYRYMCAIRRSPPMIYNRHLFLCVFVFACTGMPKGWDEGSCASITKLGSFTSEFGIDTDKDSGTISNIVSFVNLAAGVGAILSMFLNDRYGRIWCLRLYMVIYLTGCLASTFAYGNIGALYFGRLWAGLGIGAASVIGPTYIVEVAPKATRGLMTLWFNLWMLLSQMIGVFVVYGVKVHISPKKTIQYQIPFFVQVFVPCICIGLSFLVTESPRWLALCGRYEESADALCKIRKLPRQHPVLEAEFNEIRGQIEQDFDSYGRLSLKNQMVEIVTIPTNLRRLQLSFMAYFLAQWSGANGITNYLPTIFGLIGVEGDEKTIYSTGLYAFTKLMTTLIASLFFTDAVGRRKSLLIGVLIQMCCHYYLGGYLKYYLADPTGMPTGASRAAIGAIFIHAFGWSIGLYSLPYIFGSELYPSRVRALGGALSQGFHWLFYFAITKATPGLFNGMNVWGTFIFWGTWCAISWVYGFFMVPETSGRSLESMNSLFQYKWYELRRHAYPEPEDLAEYPYDVDYTTMQLNDTEAGSKLSENNHHVGEKGESESSADGLLQR</sequence>
<evidence type="ECO:0000256" key="3">
    <source>
        <dbReference type="ARBA" id="ARBA00022448"/>
    </source>
</evidence>
<evidence type="ECO:0000256" key="5">
    <source>
        <dbReference type="ARBA" id="ARBA00022989"/>
    </source>
</evidence>
<keyword evidence="3 7" id="KW-0813">Transport</keyword>
<feature type="transmembrane region" description="Helical" evidence="9">
    <location>
        <begin position="205"/>
        <end position="226"/>
    </location>
</feature>
<evidence type="ECO:0000256" key="7">
    <source>
        <dbReference type="RuleBase" id="RU003346"/>
    </source>
</evidence>
<dbReference type="EMBL" id="JBBJBU010000001">
    <property type="protein sequence ID" value="KAK7207833.1"/>
    <property type="molecule type" value="Genomic_DNA"/>
</dbReference>
<dbReference type="GeneID" id="90037200"/>
<feature type="transmembrane region" description="Helical" evidence="9">
    <location>
        <begin position="366"/>
        <end position="383"/>
    </location>
</feature>
<accession>A0ABR1FDA9</accession>
<dbReference type="Pfam" id="PF00083">
    <property type="entry name" value="Sugar_tr"/>
    <property type="match status" value="1"/>
</dbReference>
<comment type="similarity">
    <text evidence="2 7">Belongs to the major facilitator superfamily. Sugar transporter (TC 2.A.1.1) family.</text>
</comment>
<feature type="domain" description="Major facilitator superfamily (MFS) profile" evidence="10">
    <location>
        <begin position="40"/>
        <end position="493"/>
    </location>
</feature>
<dbReference type="PANTHER" id="PTHR48022">
    <property type="entry name" value="PLASTIDIC GLUCOSE TRANSPORTER 4"/>
    <property type="match status" value="1"/>
</dbReference>
<feature type="transmembrane region" description="Helical" evidence="9">
    <location>
        <begin position="82"/>
        <end position="103"/>
    </location>
</feature>